<comment type="similarity">
    <text evidence="2">Belongs to the MscS (TC 1.A.23) family.</text>
</comment>
<dbReference type="InterPro" id="IPR011014">
    <property type="entry name" value="MscS_channel_TM-2"/>
</dbReference>
<accession>A0ABS5RU78</accession>
<dbReference type="InterPro" id="IPR011066">
    <property type="entry name" value="MscS_channel_C_sf"/>
</dbReference>
<feature type="transmembrane region" description="Helical" evidence="7">
    <location>
        <begin position="102"/>
        <end position="121"/>
    </location>
</feature>
<evidence type="ECO:0000259" key="9">
    <source>
        <dbReference type="Pfam" id="PF21082"/>
    </source>
</evidence>
<name>A0ABS5RU78_9HYPH</name>
<evidence type="ECO:0000259" key="10">
    <source>
        <dbReference type="Pfam" id="PF21088"/>
    </source>
</evidence>
<feature type="domain" description="Mechanosensitive ion channel transmembrane helices 2/3" evidence="10">
    <location>
        <begin position="214"/>
        <end position="255"/>
    </location>
</feature>
<sequence length="459" mass="50544">MLSELEQFGDTVAREGEQIAASGILPWFALQLGIIAALYIVARLVGRRLEHQLEARARRIRDNRGLLRVVAAVLRRLHWAVFVVLLFLTITFSRAYTLRPPALLSLALALSATWFVTVVLSRVIRNRLLAKIVSWTVWLLAALFITGLNDDAGILLDRIALPMGATRLSLLTVVKTLALLGVAIWLANAGGSFLDHRLRTTEGLTPSMRVLFGKIAKVGLIIIAILLAISTAGVDLTTLTIFSGAIGVGLGFGLQKVVSNFISGVIILMDRSIKPGDTITVGETFGWIRELRARFVSVVTRDGREYLIPNEDFITERVVNWSFTDDLVRLDIKFGVSYNSDPHKVTEIAIAAASSVSRVESDRRPVCWITGFGDSSIDFLLRFWIHDPQQGLTNVRGKVYLALWDAFKANNIDIPFPVRDVILRSPPIGSKIFDPENIAEPDVSGASLAQRSVQSPSDQ</sequence>
<proteinExistence type="inferred from homology"/>
<feature type="transmembrane region" description="Helical" evidence="7">
    <location>
        <begin position="128"/>
        <end position="148"/>
    </location>
</feature>
<feature type="transmembrane region" description="Helical" evidence="7">
    <location>
        <begin position="240"/>
        <end position="268"/>
    </location>
</feature>
<dbReference type="InterPro" id="IPR023408">
    <property type="entry name" value="MscS_beta-dom_sf"/>
</dbReference>
<keyword evidence="5 7" id="KW-1133">Transmembrane helix</keyword>
<keyword evidence="12" id="KW-1185">Reference proteome</keyword>
<dbReference type="PANTHER" id="PTHR30347:SF1">
    <property type="entry name" value="MECHANOSENSITIVE CHANNEL MSCK"/>
    <property type="match status" value="1"/>
</dbReference>
<dbReference type="InterPro" id="IPR049142">
    <property type="entry name" value="MS_channel_1st"/>
</dbReference>
<reference evidence="11 12" key="1">
    <citation type="submission" date="2021-03" db="EMBL/GenBank/DDBJ databases">
        <title>Tianweitania aestuarii sp. nov., isolated from a tidal flat.</title>
        <authorList>
            <person name="Park S."/>
            <person name="Yoon J.-H."/>
        </authorList>
    </citation>
    <scope>NUCLEOTIDE SEQUENCE [LARGE SCALE GENOMIC DNA]</scope>
    <source>
        <strain evidence="11 12">BSSL-BM11</strain>
    </source>
</reference>
<dbReference type="Pfam" id="PF00924">
    <property type="entry name" value="MS_channel_2nd"/>
    <property type="match status" value="1"/>
</dbReference>
<dbReference type="Gene3D" id="1.10.287.1260">
    <property type="match status" value="1"/>
</dbReference>
<dbReference type="EMBL" id="JAFMNX010000001">
    <property type="protein sequence ID" value="MBS9720606.1"/>
    <property type="molecule type" value="Genomic_DNA"/>
</dbReference>
<evidence type="ECO:0000256" key="6">
    <source>
        <dbReference type="ARBA" id="ARBA00023136"/>
    </source>
</evidence>
<evidence type="ECO:0000256" key="7">
    <source>
        <dbReference type="SAM" id="Phobius"/>
    </source>
</evidence>
<dbReference type="InterPro" id="IPR052702">
    <property type="entry name" value="MscS-like_channel"/>
</dbReference>
<keyword evidence="6 7" id="KW-0472">Membrane</keyword>
<evidence type="ECO:0000313" key="12">
    <source>
        <dbReference type="Proteomes" id="UP001297272"/>
    </source>
</evidence>
<keyword evidence="3" id="KW-1003">Cell membrane</keyword>
<evidence type="ECO:0000313" key="11">
    <source>
        <dbReference type="EMBL" id="MBS9720606.1"/>
    </source>
</evidence>
<evidence type="ECO:0000256" key="5">
    <source>
        <dbReference type="ARBA" id="ARBA00022989"/>
    </source>
</evidence>
<keyword evidence="4 7" id="KW-0812">Transmembrane</keyword>
<dbReference type="SUPFAM" id="SSF82689">
    <property type="entry name" value="Mechanosensitive channel protein MscS (YggB), C-terminal domain"/>
    <property type="match status" value="1"/>
</dbReference>
<dbReference type="Gene3D" id="2.30.30.60">
    <property type="match status" value="1"/>
</dbReference>
<dbReference type="Pfam" id="PF21088">
    <property type="entry name" value="MS_channel_1st"/>
    <property type="match status" value="1"/>
</dbReference>
<organism evidence="11 12">
    <name type="scientific">Tianweitania aestuarii</name>
    <dbReference type="NCBI Taxonomy" id="2814886"/>
    <lineage>
        <taxon>Bacteria</taxon>
        <taxon>Pseudomonadati</taxon>
        <taxon>Pseudomonadota</taxon>
        <taxon>Alphaproteobacteria</taxon>
        <taxon>Hyphomicrobiales</taxon>
        <taxon>Phyllobacteriaceae</taxon>
        <taxon>Tianweitania</taxon>
    </lineage>
</organism>
<dbReference type="InterPro" id="IPR006685">
    <property type="entry name" value="MscS_channel_2nd"/>
</dbReference>
<feature type="transmembrane region" description="Helical" evidence="7">
    <location>
        <begin position="168"/>
        <end position="194"/>
    </location>
</feature>
<dbReference type="RefSeq" id="WP_213984114.1">
    <property type="nucleotide sequence ID" value="NZ_JAFMNX010000001.1"/>
</dbReference>
<feature type="domain" description="Mechanosensitive ion channel MscS C-terminal" evidence="9">
    <location>
        <begin position="331"/>
        <end position="414"/>
    </location>
</feature>
<dbReference type="SUPFAM" id="SSF50182">
    <property type="entry name" value="Sm-like ribonucleoproteins"/>
    <property type="match status" value="1"/>
</dbReference>
<protein>
    <submittedName>
        <fullName evidence="11">Mechanosensitive ion channel</fullName>
    </submittedName>
</protein>
<evidence type="ECO:0000256" key="4">
    <source>
        <dbReference type="ARBA" id="ARBA00022692"/>
    </source>
</evidence>
<evidence type="ECO:0000256" key="3">
    <source>
        <dbReference type="ARBA" id="ARBA00022475"/>
    </source>
</evidence>
<feature type="transmembrane region" description="Helical" evidence="7">
    <location>
        <begin position="66"/>
        <end position="90"/>
    </location>
</feature>
<evidence type="ECO:0000256" key="2">
    <source>
        <dbReference type="ARBA" id="ARBA00008017"/>
    </source>
</evidence>
<dbReference type="SUPFAM" id="SSF82861">
    <property type="entry name" value="Mechanosensitive channel protein MscS (YggB), transmembrane region"/>
    <property type="match status" value="1"/>
</dbReference>
<dbReference type="InterPro" id="IPR049278">
    <property type="entry name" value="MS_channel_C"/>
</dbReference>
<comment type="caution">
    <text evidence="11">The sequence shown here is derived from an EMBL/GenBank/DDBJ whole genome shotgun (WGS) entry which is preliminary data.</text>
</comment>
<feature type="domain" description="Mechanosensitive ion channel MscS" evidence="8">
    <location>
        <begin position="257"/>
        <end position="322"/>
    </location>
</feature>
<feature type="transmembrane region" description="Helical" evidence="7">
    <location>
        <begin position="215"/>
        <end position="234"/>
    </location>
</feature>
<dbReference type="PANTHER" id="PTHR30347">
    <property type="entry name" value="POTASSIUM CHANNEL RELATED"/>
    <property type="match status" value="1"/>
</dbReference>
<feature type="transmembrane region" description="Helical" evidence="7">
    <location>
        <begin position="24"/>
        <end position="45"/>
    </location>
</feature>
<evidence type="ECO:0000256" key="1">
    <source>
        <dbReference type="ARBA" id="ARBA00004651"/>
    </source>
</evidence>
<gene>
    <name evidence="11" type="ORF">JYU29_07900</name>
</gene>
<dbReference type="Pfam" id="PF21082">
    <property type="entry name" value="MS_channel_3rd"/>
    <property type="match status" value="1"/>
</dbReference>
<dbReference type="InterPro" id="IPR010920">
    <property type="entry name" value="LSM_dom_sf"/>
</dbReference>
<comment type="subcellular location">
    <subcellularLocation>
        <location evidence="1">Cell membrane</location>
        <topology evidence="1">Multi-pass membrane protein</topology>
    </subcellularLocation>
</comment>
<dbReference type="Proteomes" id="UP001297272">
    <property type="component" value="Unassembled WGS sequence"/>
</dbReference>
<dbReference type="Gene3D" id="3.30.70.100">
    <property type="match status" value="1"/>
</dbReference>
<evidence type="ECO:0000259" key="8">
    <source>
        <dbReference type="Pfam" id="PF00924"/>
    </source>
</evidence>